<accession>A0A9P1N100</accession>
<evidence type="ECO:0000313" key="2">
    <source>
        <dbReference type="EMBL" id="CAI5443905.1"/>
    </source>
</evidence>
<gene>
    <name evidence="2" type="ORF">CAMP_LOCUS6542</name>
</gene>
<dbReference type="AlphaFoldDB" id="A0A9P1N100"/>
<name>A0A9P1N100_9PELO</name>
<organism evidence="2 3">
    <name type="scientific">Caenorhabditis angaria</name>
    <dbReference type="NCBI Taxonomy" id="860376"/>
    <lineage>
        <taxon>Eukaryota</taxon>
        <taxon>Metazoa</taxon>
        <taxon>Ecdysozoa</taxon>
        <taxon>Nematoda</taxon>
        <taxon>Chromadorea</taxon>
        <taxon>Rhabditida</taxon>
        <taxon>Rhabditina</taxon>
        <taxon>Rhabditomorpha</taxon>
        <taxon>Rhabditoidea</taxon>
        <taxon>Rhabditidae</taxon>
        <taxon>Peloderinae</taxon>
        <taxon>Caenorhabditis</taxon>
    </lineage>
</organism>
<comment type="caution">
    <text evidence="2">The sequence shown here is derived from an EMBL/GenBank/DDBJ whole genome shotgun (WGS) entry which is preliminary data.</text>
</comment>
<dbReference type="InterPro" id="IPR053367">
    <property type="entry name" value="G-alpha_activating_GEF"/>
</dbReference>
<dbReference type="PANTHER" id="PTHR38627:SF2">
    <property type="entry name" value="DOUBLE-STRAND TELOMERIC DNA-BINDING PROTEINS 1-RELATED"/>
    <property type="match status" value="1"/>
</dbReference>
<dbReference type="PANTHER" id="PTHR38627">
    <property type="entry name" value="GA BINDING AND ACTIVATING AND SPK (SPK) DOMAIN CONTAINING-RELATED"/>
    <property type="match status" value="1"/>
</dbReference>
<protein>
    <recommendedName>
        <fullName evidence="4">SPK domain-containing protein</fullName>
    </recommendedName>
</protein>
<keyword evidence="3" id="KW-1185">Reference proteome</keyword>
<evidence type="ECO:0000256" key="1">
    <source>
        <dbReference type="SAM" id="MobiDB-lite"/>
    </source>
</evidence>
<feature type="compositionally biased region" description="Acidic residues" evidence="1">
    <location>
        <begin position="257"/>
        <end position="288"/>
    </location>
</feature>
<evidence type="ECO:0000313" key="3">
    <source>
        <dbReference type="Proteomes" id="UP001152747"/>
    </source>
</evidence>
<sequence>MDLEKEIWIHIYQQLIYHHNFEAVNEDFWNSFKLANCCQHTIEDLKQYYESAMKNNLHKMKLDGWIILDLYKYMKIPISNIVQPEIEENFKVVIKLDEQRMMVDYDFVQTTPVNPKHPTLSKRKATNRTIQRRKSFTISDKVQMAEYLFEKMVKAEEEGETISPRGNSIWRNYRCDVNGGRGVYNYQSHFTRQMTKYLYTLPMNREKILRMYHGFRIEVNAKMRQKIAKLLKVKLDIRENMIVGWKVVEGGEGKEEKEEEKEDDDNDDEEDDDEEQEEDEEEDGSGSD</sequence>
<dbReference type="EMBL" id="CANHGI010000002">
    <property type="protein sequence ID" value="CAI5443905.1"/>
    <property type="molecule type" value="Genomic_DNA"/>
</dbReference>
<evidence type="ECO:0008006" key="4">
    <source>
        <dbReference type="Google" id="ProtNLM"/>
    </source>
</evidence>
<dbReference type="Proteomes" id="UP001152747">
    <property type="component" value="Unassembled WGS sequence"/>
</dbReference>
<proteinExistence type="predicted"/>
<reference evidence="2" key="1">
    <citation type="submission" date="2022-11" db="EMBL/GenBank/DDBJ databases">
        <authorList>
            <person name="Kikuchi T."/>
        </authorList>
    </citation>
    <scope>NUCLEOTIDE SEQUENCE</scope>
    <source>
        <strain evidence="2">PS1010</strain>
    </source>
</reference>
<feature type="region of interest" description="Disordered" evidence="1">
    <location>
        <begin position="248"/>
        <end position="288"/>
    </location>
</feature>